<dbReference type="InterPro" id="IPR004193">
    <property type="entry name" value="Glyco_hydro_13_N"/>
</dbReference>
<keyword evidence="3" id="KW-0378">Hydrolase</keyword>
<dbReference type="InterPro" id="IPR013780">
    <property type="entry name" value="Glyco_hydro_b"/>
</dbReference>
<dbReference type="CDD" id="cd11341">
    <property type="entry name" value="AmyAc_Pullulanase_LD-like"/>
    <property type="match status" value="1"/>
</dbReference>
<dbReference type="Gene3D" id="3.20.20.80">
    <property type="entry name" value="Glycosidases"/>
    <property type="match status" value="1"/>
</dbReference>
<comment type="similarity">
    <text evidence="1">Belongs to the glycosyl hydrolase 13 family.</text>
</comment>
<evidence type="ECO:0000259" key="10">
    <source>
        <dbReference type="SMART" id="SM00642"/>
    </source>
</evidence>
<dbReference type="PANTHER" id="PTHR43002">
    <property type="entry name" value="GLYCOGEN DEBRANCHING ENZYME"/>
    <property type="match status" value="1"/>
</dbReference>
<evidence type="ECO:0000256" key="9">
    <source>
        <dbReference type="SAM" id="SignalP"/>
    </source>
</evidence>
<dbReference type="OrthoDB" id="9761875at2"/>
<dbReference type="InterPro" id="IPR024561">
    <property type="entry name" value="Pullul_strch_C"/>
</dbReference>
<dbReference type="CDD" id="cd02860">
    <property type="entry name" value="E_set_Pullulanase"/>
    <property type="match status" value="1"/>
</dbReference>
<dbReference type="Gene3D" id="2.60.40.1110">
    <property type="match status" value="1"/>
</dbReference>
<evidence type="ECO:0000256" key="6">
    <source>
        <dbReference type="ARBA" id="ARBA00024062"/>
    </source>
</evidence>
<feature type="domain" description="Glycosyl hydrolase family 13 catalytic" evidence="10">
    <location>
        <begin position="383"/>
        <end position="768"/>
    </location>
</feature>
<dbReference type="Pfam" id="PF11852">
    <property type="entry name" value="Pullul_strch_C"/>
    <property type="match status" value="1"/>
</dbReference>
<evidence type="ECO:0000313" key="11">
    <source>
        <dbReference type="EMBL" id="GEM46194.1"/>
    </source>
</evidence>
<dbReference type="Gene3D" id="2.60.40.1180">
    <property type="entry name" value="Golgi alpha-mannosidase II"/>
    <property type="match status" value="1"/>
</dbReference>
<dbReference type="NCBIfam" id="TIGR02104">
    <property type="entry name" value="pulA_typeI"/>
    <property type="match status" value="1"/>
</dbReference>
<gene>
    <name evidence="11" type="primary">pulA</name>
    <name evidence="11" type="ORF">DC3_18290</name>
</gene>
<dbReference type="GO" id="GO:0030246">
    <property type="term" value="F:carbohydrate binding"/>
    <property type="evidence" value="ECO:0007669"/>
    <property type="project" value="InterPro"/>
</dbReference>
<comment type="caution">
    <text evidence="11">The sequence shown here is derived from an EMBL/GenBank/DDBJ whole genome shotgun (WGS) entry which is preliminary data.</text>
</comment>
<evidence type="ECO:0000313" key="12">
    <source>
        <dbReference type="Proteomes" id="UP000321306"/>
    </source>
</evidence>
<dbReference type="RefSeq" id="WP_146884005.1">
    <property type="nucleotide sequence ID" value="NZ_BJXB01000006.1"/>
</dbReference>
<dbReference type="Pfam" id="PF02922">
    <property type="entry name" value="CBM_48"/>
    <property type="match status" value="1"/>
</dbReference>
<dbReference type="AlphaFoldDB" id="A0A511N028"/>
<dbReference type="Pfam" id="PF03714">
    <property type="entry name" value="PUD"/>
    <property type="match status" value="1"/>
</dbReference>
<accession>A0A511N028</accession>
<dbReference type="InterPro" id="IPR013784">
    <property type="entry name" value="Carb-bd-like_fold"/>
</dbReference>
<feature type="chain" id="PRO_5022101445" description="pullulanase" evidence="9">
    <location>
        <begin position="24"/>
        <end position="1072"/>
    </location>
</feature>
<proteinExistence type="inferred from homology"/>
<dbReference type="InterPro" id="IPR006047">
    <property type="entry name" value="GH13_cat_dom"/>
</dbReference>
<dbReference type="Pfam" id="PF00128">
    <property type="entry name" value="Alpha-amylase"/>
    <property type="match status" value="1"/>
</dbReference>
<organism evidence="11 12">
    <name type="scientific">Deinococcus cellulosilyticus (strain DSM 18568 / NBRC 106333 / KACC 11606 / 5516J-15)</name>
    <dbReference type="NCBI Taxonomy" id="1223518"/>
    <lineage>
        <taxon>Bacteria</taxon>
        <taxon>Thermotogati</taxon>
        <taxon>Deinococcota</taxon>
        <taxon>Deinococci</taxon>
        <taxon>Deinococcales</taxon>
        <taxon>Deinococcaceae</taxon>
        <taxon>Deinococcus</taxon>
    </lineage>
</organism>
<evidence type="ECO:0000256" key="3">
    <source>
        <dbReference type="ARBA" id="ARBA00022801"/>
    </source>
</evidence>
<dbReference type="GO" id="GO:0005975">
    <property type="term" value="P:carbohydrate metabolic process"/>
    <property type="evidence" value="ECO:0007669"/>
    <property type="project" value="InterPro"/>
</dbReference>
<dbReference type="PROSITE" id="PS51257">
    <property type="entry name" value="PROKAR_LIPOPROTEIN"/>
    <property type="match status" value="1"/>
</dbReference>
<dbReference type="InterPro" id="IPR011840">
    <property type="entry name" value="PulA_typeI"/>
</dbReference>
<dbReference type="GO" id="GO:0051060">
    <property type="term" value="F:pullulanase activity"/>
    <property type="evidence" value="ECO:0007669"/>
    <property type="project" value="UniProtKB-EC"/>
</dbReference>
<dbReference type="EC" id="3.2.1.41" evidence="6"/>
<name>A0A511N028_DEIC1</name>
<evidence type="ECO:0000256" key="4">
    <source>
        <dbReference type="ARBA" id="ARBA00023295"/>
    </source>
</evidence>
<evidence type="ECO:0000256" key="2">
    <source>
        <dbReference type="ARBA" id="ARBA00022729"/>
    </source>
</evidence>
<dbReference type="SUPFAM" id="SSF51445">
    <property type="entry name" value="(Trans)glycosidases"/>
    <property type="match status" value="1"/>
</dbReference>
<dbReference type="Proteomes" id="UP000321306">
    <property type="component" value="Unassembled WGS sequence"/>
</dbReference>
<comment type="catalytic activity">
    <reaction evidence="5">
        <text>Hydrolysis of (1-&gt;6)-alpha-D-glucosidic linkages in pullulan, amylopectin and glycogen, and in the alpha- and beta-limit dextrins of amylopectin and glycogen.</text>
        <dbReference type="EC" id="3.2.1.41"/>
    </reaction>
</comment>
<evidence type="ECO:0000256" key="8">
    <source>
        <dbReference type="ARBA" id="ARBA00031076"/>
    </source>
</evidence>
<dbReference type="InterPro" id="IPR013783">
    <property type="entry name" value="Ig-like_fold"/>
</dbReference>
<dbReference type="InterPro" id="IPR005323">
    <property type="entry name" value="CBM41_pullulanase"/>
</dbReference>
<keyword evidence="12" id="KW-1185">Reference proteome</keyword>
<evidence type="ECO:0000256" key="5">
    <source>
        <dbReference type="ARBA" id="ARBA00023965"/>
    </source>
</evidence>
<keyword evidence="4" id="KW-0326">Glycosidase</keyword>
<evidence type="ECO:0000256" key="7">
    <source>
        <dbReference type="ARBA" id="ARBA00029618"/>
    </source>
</evidence>
<protein>
    <recommendedName>
        <fullName evidence="6">pullulanase</fullName>
        <ecNumber evidence="6">3.2.1.41</ecNumber>
    </recommendedName>
    <alternativeName>
        <fullName evidence="7">Alpha-dextrin endo-1,6-alpha-glucosidase</fullName>
    </alternativeName>
    <alternativeName>
        <fullName evidence="8">Pullulan 6-glucanohydrolase</fullName>
    </alternativeName>
</protein>
<evidence type="ECO:0000256" key="1">
    <source>
        <dbReference type="ARBA" id="ARBA00008061"/>
    </source>
</evidence>
<reference evidence="11 12" key="1">
    <citation type="submission" date="2019-07" db="EMBL/GenBank/DDBJ databases">
        <title>Whole genome shotgun sequence of Deinococcus cellulosilyticus NBRC 106333.</title>
        <authorList>
            <person name="Hosoyama A."/>
            <person name="Uohara A."/>
            <person name="Ohji S."/>
            <person name="Ichikawa N."/>
        </authorList>
    </citation>
    <scope>NUCLEOTIDE SEQUENCE [LARGE SCALE GENOMIC DNA]</scope>
    <source>
        <strain evidence="11 12">NBRC 106333</strain>
    </source>
</reference>
<dbReference type="InterPro" id="IPR017853">
    <property type="entry name" value="GH"/>
</dbReference>
<dbReference type="SUPFAM" id="SSF49452">
    <property type="entry name" value="Starch-binding domain-like"/>
    <property type="match status" value="1"/>
</dbReference>
<dbReference type="InterPro" id="IPR014756">
    <property type="entry name" value="Ig_E-set"/>
</dbReference>
<dbReference type="SUPFAM" id="SSF81296">
    <property type="entry name" value="E set domains"/>
    <property type="match status" value="1"/>
</dbReference>
<feature type="signal peptide" evidence="9">
    <location>
        <begin position="1"/>
        <end position="23"/>
    </location>
</feature>
<dbReference type="EMBL" id="BJXB01000006">
    <property type="protein sequence ID" value="GEM46194.1"/>
    <property type="molecule type" value="Genomic_DNA"/>
</dbReference>
<dbReference type="SMART" id="SM00642">
    <property type="entry name" value="Aamy"/>
    <property type="match status" value="1"/>
</dbReference>
<sequence length="1072" mass="117155">MFLKRPLLLGTAMLGLVACNFNTAPPKPTPDYSSYLAGKDLNFFRTKLGDPQIKSVLVLHYHRFDNDYTKWDVWTWPEGKDGQAVLFTEDDKYGKIAIIGSREEPGKRGFIVRKDDWSEKDVSDDRYADIPASGLGEIWVVSGQKDFYTDPAKIDLSAKAQFSFLDSFNEIKLAYSNPPQDLTRDKISVMVAGVKQNIESLTLNGKTAVIKLSAALKATDIGKDVTISGPGIQGAMPVYARDVLSDPAFTYSGGDLGAMYTPAQTTFKVWTPVSTRVQVLLFNTAADTTPYKILELARGDKGVWSGSEAGDLAGKYYQLRATRYGVTKTTVDPYSKAASNYFENLPMDNSKSAIVNMSNTNPEAWTTYKIPTVGKRTDVSVYEVHVRDFTVSESSGVPAAKRGKYLGVVESGTKVPGTSYSTGLDHLKKLGVNTVQLLPVYDFGNEQEGAYNWGYDPYLYNVPEAQYSTQPGDPAATIREFKTMVKGLQDSGINVIMDVVYNHTKHTGEKSPFDQLVPYYYYRTSDAGTYLNDTGVGNVMAVERPMVKNFILDSLKYWVSEYHIQGFRFDLLGTFKKDVVQTITNELTAFKPDIVLYGEPWTGGGPTYFGKGDQKGMKMGVFNDNFRNGIIGGVFNIDDRGFIQGDFGRAAAIMTGLKGSIDDFTQEPGESTNYATSHDNYVLWDHLSMGITKDRPMASLKQMQKMAAALVFTAQGLPFMSGGEEFARTKKGNGNSYNAGDDINAFDWTRLEQFADVNAYYSNIIKLRADHPVFRLSTRAEVEGRFHALNLDGSKGLVGFVLDGSGLAGESWKHTLVIFNASETEQTVDLPEGTFRIHVRGDQFSNDTLATAAGKVTVPALSTLVASADMVTFQMPALPALKSALNLEAATLDEFSAESCSNDAYAGWGEGNALQKMCVAQDANHIYTAITYKTADNSMVQYLSLGEGGPVSDMNTLDAWPRKVKFSSVAPNFFIANYGTNLTPELRKVLADGKTELIGTETLKVFNTNGTLTLKAKLSRATLGNANKIRLAAVIVGGDNYGGGSILPGSGNTANPADSWAVNISNPLGFSY</sequence>
<dbReference type="CDD" id="cd10315">
    <property type="entry name" value="CBM41_pullulanase"/>
    <property type="match status" value="1"/>
</dbReference>
<keyword evidence="2 9" id="KW-0732">Signal</keyword>
<dbReference type="Gene3D" id="2.60.40.10">
    <property type="entry name" value="Immunoglobulins"/>
    <property type="match status" value="1"/>
</dbReference>